<protein>
    <submittedName>
        <fullName evidence="1">Uncharacterized protein</fullName>
    </submittedName>
</protein>
<proteinExistence type="predicted"/>
<dbReference type="Gramene" id="TVU24470">
    <property type="protein sequence ID" value="TVU24470"/>
    <property type="gene ID" value="EJB05_26911"/>
</dbReference>
<feature type="non-terminal residue" evidence="1">
    <location>
        <position position="1"/>
    </location>
</feature>
<dbReference type="AlphaFoldDB" id="A0A5J9UMR8"/>
<organism evidence="1 2">
    <name type="scientific">Eragrostis curvula</name>
    <name type="common">weeping love grass</name>
    <dbReference type="NCBI Taxonomy" id="38414"/>
    <lineage>
        <taxon>Eukaryota</taxon>
        <taxon>Viridiplantae</taxon>
        <taxon>Streptophyta</taxon>
        <taxon>Embryophyta</taxon>
        <taxon>Tracheophyta</taxon>
        <taxon>Spermatophyta</taxon>
        <taxon>Magnoliopsida</taxon>
        <taxon>Liliopsida</taxon>
        <taxon>Poales</taxon>
        <taxon>Poaceae</taxon>
        <taxon>PACMAD clade</taxon>
        <taxon>Chloridoideae</taxon>
        <taxon>Eragrostideae</taxon>
        <taxon>Eragrostidinae</taxon>
        <taxon>Eragrostis</taxon>
    </lineage>
</organism>
<name>A0A5J9UMR8_9POAL</name>
<dbReference type="Proteomes" id="UP000324897">
    <property type="component" value="Chromosome 2"/>
</dbReference>
<keyword evidence="2" id="KW-1185">Reference proteome</keyword>
<sequence length="118" mass="13445">HIRTMELFQQPPLASRHPVYPSLPSAVLPDVTIKQGELVQREAPVPTSSWSFTNSAPDNNSFRVLLFQIHFDKAYEMTQPTNVKGGQCVKDDYLKLILFWNDHHDDLTSNSIATYISM</sequence>
<comment type="caution">
    <text evidence="1">The sequence shown here is derived from an EMBL/GenBank/DDBJ whole genome shotgun (WGS) entry which is preliminary data.</text>
</comment>
<evidence type="ECO:0000313" key="2">
    <source>
        <dbReference type="Proteomes" id="UP000324897"/>
    </source>
</evidence>
<evidence type="ECO:0000313" key="1">
    <source>
        <dbReference type="EMBL" id="TVU24470.1"/>
    </source>
</evidence>
<dbReference type="EMBL" id="RWGY01000013">
    <property type="protein sequence ID" value="TVU24470.1"/>
    <property type="molecule type" value="Genomic_DNA"/>
</dbReference>
<reference evidence="1 2" key="1">
    <citation type="journal article" date="2019" name="Sci. Rep.">
        <title>A high-quality genome of Eragrostis curvula grass provides insights into Poaceae evolution and supports new strategies to enhance forage quality.</title>
        <authorList>
            <person name="Carballo J."/>
            <person name="Santos B.A.C.M."/>
            <person name="Zappacosta D."/>
            <person name="Garbus I."/>
            <person name="Selva J.P."/>
            <person name="Gallo C.A."/>
            <person name="Diaz A."/>
            <person name="Albertini E."/>
            <person name="Caccamo M."/>
            <person name="Echenique V."/>
        </authorList>
    </citation>
    <scope>NUCLEOTIDE SEQUENCE [LARGE SCALE GENOMIC DNA]</scope>
    <source>
        <strain evidence="2">cv. Victoria</strain>
        <tissue evidence="1">Leaf</tissue>
    </source>
</reference>
<gene>
    <name evidence="1" type="ORF">EJB05_26911</name>
</gene>
<accession>A0A5J9UMR8</accession>